<feature type="domain" description="Tyrosine specific protein phosphatases" evidence="7">
    <location>
        <begin position="58"/>
        <end position="120"/>
    </location>
</feature>
<proteinExistence type="inferred from homology"/>
<dbReference type="InterPro" id="IPR000387">
    <property type="entry name" value="Tyr_Pase_dom"/>
</dbReference>
<evidence type="ECO:0000256" key="2">
    <source>
        <dbReference type="ARBA" id="ARBA00013064"/>
    </source>
</evidence>
<dbReference type="PROSITE" id="PS50056">
    <property type="entry name" value="TYR_PHOSPHATASE_2"/>
    <property type="match status" value="1"/>
</dbReference>
<dbReference type="InterPro" id="IPR020422">
    <property type="entry name" value="TYR_PHOSPHATASE_DUAL_dom"/>
</dbReference>
<dbReference type="InterPro" id="IPR029021">
    <property type="entry name" value="Prot-tyrosine_phosphatase-like"/>
</dbReference>
<dbReference type="PROSITE" id="PS00383">
    <property type="entry name" value="TYR_PHOSPHATASE_1"/>
    <property type="match status" value="1"/>
</dbReference>
<evidence type="ECO:0000259" key="6">
    <source>
        <dbReference type="PROSITE" id="PS50054"/>
    </source>
</evidence>
<accession>A0A6B2LLT2</accession>
<comment type="similarity">
    <text evidence="1">Belongs to the protein-tyrosine phosphatase family. Non-receptor class dual specificity subfamily.</text>
</comment>
<dbReference type="SUPFAM" id="SSF52799">
    <property type="entry name" value="(Phosphotyrosine protein) phosphatases II"/>
    <property type="match status" value="1"/>
</dbReference>
<sequence>MIIDNLYLGTGLHGTTYPMLDEMKIKRILRVTEYTYYENGTPKRFAVNHLKIPDQPSVNILQHFDTLFTFIEEGLTANEAVLVHCEQGVSRSAAFVIGFLMYFKKLSLREAILLTRKQRPIINPNNGFMRQLYQYETQLFNTNSVDSSLFVDDWGSGIMFIN</sequence>
<comment type="catalytic activity">
    <reaction evidence="5">
        <text>O-phospho-L-seryl-[protein] + H2O = L-seryl-[protein] + phosphate</text>
        <dbReference type="Rhea" id="RHEA:20629"/>
        <dbReference type="Rhea" id="RHEA-COMP:9863"/>
        <dbReference type="Rhea" id="RHEA-COMP:11604"/>
        <dbReference type="ChEBI" id="CHEBI:15377"/>
        <dbReference type="ChEBI" id="CHEBI:29999"/>
        <dbReference type="ChEBI" id="CHEBI:43474"/>
        <dbReference type="ChEBI" id="CHEBI:83421"/>
        <dbReference type="EC" id="3.1.3.16"/>
    </reaction>
</comment>
<evidence type="ECO:0000259" key="7">
    <source>
        <dbReference type="PROSITE" id="PS50056"/>
    </source>
</evidence>
<dbReference type="Gene3D" id="3.90.190.10">
    <property type="entry name" value="Protein tyrosine phosphatase superfamily"/>
    <property type="match status" value="1"/>
</dbReference>
<evidence type="ECO:0000256" key="3">
    <source>
        <dbReference type="ARBA" id="ARBA00022801"/>
    </source>
</evidence>
<keyword evidence="4" id="KW-0904">Protein phosphatase</keyword>
<feature type="domain" description="Tyrosine-protein phosphatase" evidence="6">
    <location>
        <begin position="1"/>
        <end position="141"/>
    </location>
</feature>
<keyword evidence="3" id="KW-0378">Hydrolase</keyword>
<dbReference type="GO" id="GO:0033550">
    <property type="term" value="F:MAP kinase tyrosine phosphatase activity"/>
    <property type="evidence" value="ECO:0007669"/>
    <property type="project" value="TreeGrafter"/>
</dbReference>
<dbReference type="AlphaFoldDB" id="A0A6B2LLT2"/>
<dbReference type="PANTHER" id="PTHR10159">
    <property type="entry name" value="DUAL SPECIFICITY PROTEIN PHOSPHATASE"/>
    <property type="match status" value="1"/>
</dbReference>
<evidence type="ECO:0000313" key="8">
    <source>
        <dbReference type="EMBL" id="NDV38052.1"/>
    </source>
</evidence>
<dbReference type="GO" id="GO:0004722">
    <property type="term" value="F:protein serine/threonine phosphatase activity"/>
    <property type="evidence" value="ECO:0007669"/>
    <property type="project" value="UniProtKB-EC"/>
</dbReference>
<name>A0A6B2LLT2_9EUKA</name>
<dbReference type="CDD" id="cd14498">
    <property type="entry name" value="DSP"/>
    <property type="match status" value="1"/>
</dbReference>
<dbReference type="GO" id="GO:0008330">
    <property type="term" value="F:protein tyrosine/threonine phosphatase activity"/>
    <property type="evidence" value="ECO:0007669"/>
    <property type="project" value="TreeGrafter"/>
</dbReference>
<dbReference type="SMART" id="SM00195">
    <property type="entry name" value="DSPc"/>
    <property type="match status" value="1"/>
</dbReference>
<dbReference type="Pfam" id="PF00782">
    <property type="entry name" value="DSPc"/>
    <property type="match status" value="1"/>
</dbReference>
<protein>
    <recommendedName>
        <fullName evidence="2">protein-tyrosine-phosphatase</fullName>
        <ecNumber evidence="2">3.1.3.48</ecNumber>
    </recommendedName>
</protein>
<reference evidence="8" key="1">
    <citation type="journal article" date="2020" name="J. Eukaryot. Microbiol.">
        <title>De novo Sequencing, Assembly and Annotation of the Transcriptome for the Free-Living Testate Amoeba Arcella intermedia.</title>
        <authorList>
            <person name="Ribeiro G.M."/>
            <person name="Porfirio-Sousa A.L."/>
            <person name="Maurer-Alcala X.X."/>
            <person name="Katz L.A."/>
            <person name="Lahr D.J.G."/>
        </authorList>
    </citation>
    <scope>NUCLEOTIDE SEQUENCE</scope>
</reference>
<dbReference type="PANTHER" id="PTHR10159:SF519">
    <property type="entry name" value="DUAL SPECIFICITY PROTEIN PHOSPHATASE MPK3"/>
    <property type="match status" value="1"/>
</dbReference>
<dbReference type="GO" id="GO:0005737">
    <property type="term" value="C:cytoplasm"/>
    <property type="evidence" value="ECO:0007669"/>
    <property type="project" value="TreeGrafter"/>
</dbReference>
<organism evidence="8">
    <name type="scientific">Arcella intermedia</name>
    <dbReference type="NCBI Taxonomy" id="1963864"/>
    <lineage>
        <taxon>Eukaryota</taxon>
        <taxon>Amoebozoa</taxon>
        <taxon>Tubulinea</taxon>
        <taxon>Elardia</taxon>
        <taxon>Arcellinida</taxon>
        <taxon>Sphaerothecina</taxon>
        <taxon>Arcellidae</taxon>
        <taxon>Arcella</taxon>
    </lineage>
</organism>
<dbReference type="InterPro" id="IPR016130">
    <property type="entry name" value="Tyr_Pase_AS"/>
</dbReference>
<dbReference type="InterPro" id="IPR000340">
    <property type="entry name" value="Dual-sp_phosphatase_cat-dom"/>
</dbReference>
<dbReference type="GO" id="GO:0043409">
    <property type="term" value="P:negative regulation of MAPK cascade"/>
    <property type="evidence" value="ECO:0007669"/>
    <property type="project" value="TreeGrafter"/>
</dbReference>
<evidence type="ECO:0000256" key="5">
    <source>
        <dbReference type="ARBA" id="ARBA00047761"/>
    </source>
</evidence>
<dbReference type="PROSITE" id="PS50054">
    <property type="entry name" value="TYR_PHOSPHATASE_DUAL"/>
    <property type="match status" value="1"/>
</dbReference>
<dbReference type="EMBL" id="GIBP01009083">
    <property type="protein sequence ID" value="NDV38052.1"/>
    <property type="molecule type" value="Transcribed_RNA"/>
</dbReference>
<evidence type="ECO:0000256" key="4">
    <source>
        <dbReference type="ARBA" id="ARBA00022912"/>
    </source>
</evidence>
<dbReference type="EC" id="3.1.3.48" evidence="2"/>
<evidence type="ECO:0000256" key="1">
    <source>
        <dbReference type="ARBA" id="ARBA00008601"/>
    </source>
</evidence>
<dbReference type="GO" id="GO:0017017">
    <property type="term" value="F:MAP kinase tyrosine/serine/threonine phosphatase activity"/>
    <property type="evidence" value="ECO:0007669"/>
    <property type="project" value="TreeGrafter"/>
</dbReference>